<name>A0A195B144_9HYME</name>
<organism evidence="1 2">
    <name type="scientific">Atta colombica</name>
    <dbReference type="NCBI Taxonomy" id="520822"/>
    <lineage>
        <taxon>Eukaryota</taxon>
        <taxon>Metazoa</taxon>
        <taxon>Ecdysozoa</taxon>
        <taxon>Arthropoda</taxon>
        <taxon>Hexapoda</taxon>
        <taxon>Insecta</taxon>
        <taxon>Pterygota</taxon>
        <taxon>Neoptera</taxon>
        <taxon>Endopterygota</taxon>
        <taxon>Hymenoptera</taxon>
        <taxon>Apocrita</taxon>
        <taxon>Aculeata</taxon>
        <taxon>Formicoidea</taxon>
        <taxon>Formicidae</taxon>
        <taxon>Myrmicinae</taxon>
        <taxon>Atta</taxon>
    </lineage>
</organism>
<keyword evidence="2" id="KW-1185">Reference proteome</keyword>
<dbReference type="AlphaFoldDB" id="A0A195B144"/>
<reference evidence="1 2" key="1">
    <citation type="submission" date="2015-09" db="EMBL/GenBank/DDBJ databases">
        <title>Atta colombica WGS genome.</title>
        <authorList>
            <person name="Nygaard S."/>
            <person name="Hu H."/>
            <person name="Boomsma J."/>
            <person name="Zhang G."/>
        </authorList>
    </citation>
    <scope>NUCLEOTIDE SEQUENCE [LARGE SCALE GENOMIC DNA]</scope>
    <source>
        <strain evidence="1">Treedump-2</strain>
        <tissue evidence="1">Whole body</tissue>
    </source>
</reference>
<gene>
    <name evidence="1" type="ORF">ALC53_11393</name>
</gene>
<evidence type="ECO:0000313" key="2">
    <source>
        <dbReference type="Proteomes" id="UP000078540"/>
    </source>
</evidence>
<proteinExistence type="predicted"/>
<dbReference type="Proteomes" id="UP000078540">
    <property type="component" value="Unassembled WGS sequence"/>
</dbReference>
<accession>A0A195B144</accession>
<dbReference type="EMBL" id="KQ976681">
    <property type="protein sequence ID" value="KYM78198.1"/>
    <property type="molecule type" value="Genomic_DNA"/>
</dbReference>
<sequence>MSEFGGIPLGELTHNFVTSASSAASNLRTVFDDLRARMGDTLSKRINMNNIPEDSILYRIMHTLPNIARPAPIGPSRIISPRPIGNNGIDDYKGIGVASAGAASSAASRKLAKYSSIKIANVYTGVLFLLTAIGKNSNLNNPKFAPRVKAQSNSTSLRVYLLNKSRVRRKLSF</sequence>
<protein>
    <submittedName>
        <fullName evidence="1">Uncharacterized protein</fullName>
    </submittedName>
</protein>
<evidence type="ECO:0000313" key="1">
    <source>
        <dbReference type="EMBL" id="KYM78198.1"/>
    </source>
</evidence>